<accession>A0A0U5F4E2</accession>
<keyword evidence="1" id="KW-0472">Membrane</keyword>
<dbReference type="Proteomes" id="UP000068250">
    <property type="component" value="Chromosome I"/>
</dbReference>
<evidence type="ECO:0000313" key="3">
    <source>
        <dbReference type="Proteomes" id="UP000068250"/>
    </source>
</evidence>
<dbReference type="PATRIC" id="fig|431306.5.peg.1790"/>
<dbReference type="AlphaFoldDB" id="A0A0U5F4E2"/>
<sequence length="77" mass="8980">MSKYSKDVVLWVLAFVIVGGIMWGGSIVLHNYRQKQWDQFVLEHHCQITGTQPSTSFFTSDQTIYQCDNTGIYYRNK</sequence>
<gene>
    <name evidence="2" type="ORF">AGA_1752</name>
</gene>
<evidence type="ECO:0000256" key="1">
    <source>
        <dbReference type="SAM" id="Phobius"/>
    </source>
</evidence>
<feature type="transmembrane region" description="Helical" evidence="1">
    <location>
        <begin position="12"/>
        <end position="32"/>
    </location>
</feature>
<protein>
    <submittedName>
        <fullName evidence="2">Uncharacterized protein</fullName>
    </submittedName>
</protein>
<dbReference type="EMBL" id="LN609302">
    <property type="protein sequence ID" value="CEF56041.1"/>
    <property type="molecule type" value="Genomic_DNA"/>
</dbReference>
<evidence type="ECO:0000313" key="2">
    <source>
        <dbReference type="EMBL" id="CEF56041.1"/>
    </source>
</evidence>
<proteinExistence type="predicted"/>
<name>A0A0U5F4E2_9PROT</name>
<keyword evidence="1" id="KW-1133">Transmembrane helix</keyword>
<organism evidence="2 3">
    <name type="scientific">Acetobacter ghanensis</name>
    <dbReference type="NCBI Taxonomy" id="431306"/>
    <lineage>
        <taxon>Bacteria</taxon>
        <taxon>Pseudomonadati</taxon>
        <taxon>Pseudomonadota</taxon>
        <taxon>Alphaproteobacteria</taxon>
        <taxon>Acetobacterales</taxon>
        <taxon>Acetobacteraceae</taxon>
        <taxon>Acetobacter</taxon>
    </lineage>
</organism>
<reference evidence="3" key="1">
    <citation type="submission" date="2014-09" db="EMBL/GenBank/DDBJ databases">
        <authorList>
            <person name="Illeghems K.G."/>
        </authorList>
    </citation>
    <scope>NUCLEOTIDE SEQUENCE [LARGE SCALE GENOMIC DNA]</scope>
    <source>
        <strain evidence="3">LMG 23848T</strain>
    </source>
</reference>
<keyword evidence="1" id="KW-0812">Transmembrane</keyword>